<dbReference type="Proteomes" id="UP000320735">
    <property type="component" value="Unassembled WGS sequence"/>
</dbReference>
<proteinExistence type="predicted"/>
<name>A0A5C6BAZ6_9PLAN</name>
<dbReference type="AlphaFoldDB" id="A0A5C6BAZ6"/>
<dbReference type="EMBL" id="SJPP01000002">
    <property type="protein sequence ID" value="TWU08611.1"/>
    <property type="molecule type" value="Genomic_DNA"/>
</dbReference>
<gene>
    <name evidence="1" type="ORF">CA54_38450</name>
</gene>
<keyword evidence="2" id="KW-1185">Reference proteome</keyword>
<protein>
    <submittedName>
        <fullName evidence="1">Uncharacterized protein</fullName>
    </submittedName>
</protein>
<accession>A0A5C6BAZ6</accession>
<sequence>MRMDVSFSIDDRCDSIDHSTAHRASSEKTTGSSGIHNIVDNIQELGDARNHARQQNTTDLQAT</sequence>
<organism evidence="1 2">
    <name type="scientific">Symmachiella macrocystis</name>
    <dbReference type="NCBI Taxonomy" id="2527985"/>
    <lineage>
        <taxon>Bacteria</taxon>
        <taxon>Pseudomonadati</taxon>
        <taxon>Planctomycetota</taxon>
        <taxon>Planctomycetia</taxon>
        <taxon>Planctomycetales</taxon>
        <taxon>Planctomycetaceae</taxon>
        <taxon>Symmachiella</taxon>
    </lineage>
</organism>
<evidence type="ECO:0000313" key="2">
    <source>
        <dbReference type="Proteomes" id="UP000320735"/>
    </source>
</evidence>
<reference evidence="1 2" key="1">
    <citation type="submission" date="2019-02" db="EMBL/GenBank/DDBJ databases">
        <title>Deep-cultivation of Planctomycetes and their phenomic and genomic characterization uncovers novel biology.</title>
        <authorList>
            <person name="Wiegand S."/>
            <person name="Jogler M."/>
            <person name="Boedeker C."/>
            <person name="Pinto D."/>
            <person name="Vollmers J."/>
            <person name="Rivas-Marin E."/>
            <person name="Kohn T."/>
            <person name="Peeters S.H."/>
            <person name="Heuer A."/>
            <person name="Rast P."/>
            <person name="Oberbeckmann S."/>
            <person name="Bunk B."/>
            <person name="Jeske O."/>
            <person name="Meyerdierks A."/>
            <person name="Storesund J.E."/>
            <person name="Kallscheuer N."/>
            <person name="Luecker S."/>
            <person name="Lage O.M."/>
            <person name="Pohl T."/>
            <person name="Merkel B.J."/>
            <person name="Hornburger P."/>
            <person name="Mueller R.-W."/>
            <person name="Bruemmer F."/>
            <person name="Labrenz M."/>
            <person name="Spormann A.M."/>
            <person name="Op Den Camp H."/>
            <person name="Overmann J."/>
            <person name="Amann R."/>
            <person name="Jetten M.S.M."/>
            <person name="Mascher T."/>
            <person name="Medema M.H."/>
            <person name="Devos D.P."/>
            <person name="Kaster A.-K."/>
            <person name="Ovreas L."/>
            <person name="Rohde M."/>
            <person name="Galperin M.Y."/>
            <person name="Jogler C."/>
        </authorList>
    </citation>
    <scope>NUCLEOTIDE SEQUENCE [LARGE SCALE GENOMIC DNA]</scope>
    <source>
        <strain evidence="1 2">CA54</strain>
    </source>
</reference>
<comment type="caution">
    <text evidence="1">The sequence shown here is derived from an EMBL/GenBank/DDBJ whole genome shotgun (WGS) entry which is preliminary data.</text>
</comment>
<evidence type="ECO:0000313" key="1">
    <source>
        <dbReference type="EMBL" id="TWU08611.1"/>
    </source>
</evidence>